<dbReference type="SUPFAM" id="SSF69754">
    <property type="entry name" value="Ribosome binding protein Y (YfiA homologue)"/>
    <property type="match status" value="1"/>
</dbReference>
<keyword evidence="1 4" id="KW-0810">Translation regulation</keyword>
<dbReference type="GO" id="GO:0022627">
    <property type="term" value="C:cytosolic small ribosomal subunit"/>
    <property type="evidence" value="ECO:0007669"/>
    <property type="project" value="TreeGrafter"/>
</dbReference>
<feature type="domain" description="Sigma 54 modulation/S30EA ribosomal protein C-terminal" evidence="5">
    <location>
        <begin position="123"/>
        <end position="177"/>
    </location>
</feature>
<comment type="subunit">
    <text evidence="2">Associates exclusively with 100S ribosomes, which are dimers of 70S ribosomes.</text>
</comment>
<comment type="similarity">
    <text evidence="4">Belongs to the HPF/YfiA ribosome-associated protein family. Long HPF subfamily.</text>
</comment>
<accession>A0A8A4TU90</accession>
<proteinExistence type="inferred from homology"/>
<dbReference type="GO" id="GO:0043024">
    <property type="term" value="F:ribosomal small subunit binding"/>
    <property type="evidence" value="ECO:0007669"/>
    <property type="project" value="TreeGrafter"/>
</dbReference>
<keyword evidence="7" id="KW-1185">Reference proteome</keyword>
<dbReference type="Pfam" id="PF16321">
    <property type="entry name" value="Ribosom_S30AE_C"/>
    <property type="match status" value="1"/>
</dbReference>
<dbReference type="HAMAP" id="MF_00839">
    <property type="entry name" value="HPF"/>
    <property type="match status" value="1"/>
</dbReference>
<dbReference type="PANTHER" id="PTHR33231:SF1">
    <property type="entry name" value="30S RIBOSOMAL PROTEIN"/>
    <property type="match status" value="1"/>
</dbReference>
<organism evidence="6 7">
    <name type="scientific">Sulfidibacter corallicola</name>
    <dbReference type="NCBI Taxonomy" id="2818388"/>
    <lineage>
        <taxon>Bacteria</taxon>
        <taxon>Pseudomonadati</taxon>
        <taxon>Acidobacteriota</taxon>
        <taxon>Holophagae</taxon>
        <taxon>Acanthopleuribacterales</taxon>
        <taxon>Acanthopleuribacteraceae</taxon>
        <taxon>Sulfidibacter</taxon>
    </lineage>
</organism>
<comment type="subunit">
    <text evidence="4">Interacts with 100S ribosomes.</text>
</comment>
<evidence type="ECO:0000256" key="2">
    <source>
        <dbReference type="ARBA" id="ARBA00038695"/>
    </source>
</evidence>
<dbReference type="InterPro" id="IPR003489">
    <property type="entry name" value="RHF/RaiA"/>
</dbReference>
<dbReference type="Proteomes" id="UP000663929">
    <property type="component" value="Chromosome"/>
</dbReference>
<evidence type="ECO:0000313" key="7">
    <source>
        <dbReference type="Proteomes" id="UP000663929"/>
    </source>
</evidence>
<dbReference type="InterPro" id="IPR034694">
    <property type="entry name" value="HPF_long/plastid"/>
</dbReference>
<dbReference type="Pfam" id="PF02482">
    <property type="entry name" value="Ribosomal_S30AE"/>
    <property type="match status" value="1"/>
</dbReference>
<dbReference type="KEGG" id="scor:J3U87_09530"/>
<dbReference type="GO" id="GO:0045900">
    <property type="term" value="P:negative regulation of translational elongation"/>
    <property type="evidence" value="ECO:0007669"/>
    <property type="project" value="TreeGrafter"/>
</dbReference>
<dbReference type="InterPro" id="IPR036567">
    <property type="entry name" value="RHF-like"/>
</dbReference>
<dbReference type="EMBL" id="CP071793">
    <property type="protein sequence ID" value="QTD52704.1"/>
    <property type="molecule type" value="Genomic_DNA"/>
</dbReference>
<comment type="subcellular location">
    <subcellularLocation>
        <location evidence="4">Cytoplasm</location>
    </subcellularLocation>
</comment>
<dbReference type="NCBIfam" id="TIGR00741">
    <property type="entry name" value="yfiA"/>
    <property type="match status" value="1"/>
</dbReference>
<dbReference type="InterPro" id="IPR050574">
    <property type="entry name" value="HPF/YfiA_ribosome-assoc"/>
</dbReference>
<reference evidence="6" key="1">
    <citation type="submission" date="2021-03" db="EMBL/GenBank/DDBJ databases">
        <title>Acanthopleuribacteraceae sp. M133.</title>
        <authorList>
            <person name="Wang G."/>
        </authorList>
    </citation>
    <scope>NUCLEOTIDE SEQUENCE</scope>
    <source>
        <strain evidence="6">M133</strain>
    </source>
</reference>
<keyword evidence="4" id="KW-0963">Cytoplasm</keyword>
<comment type="function">
    <text evidence="4">Required for dimerization of active 70S ribosomes into 100S ribosomes in stationary phase; 100S ribosomes are translationally inactive and sometimes present during exponential growth.</text>
</comment>
<dbReference type="CDD" id="cd00552">
    <property type="entry name" value="RaiA"/>
    <property type="match status" value="1"/>
</dbReference>
<sequence>MRIDFSGRGVDITDRVRSFTIGKLDRLTKHLDDIQDVTVVLSVEKYRHKAEIKFLSRKRTFVCAEETNDMFGSIDRVVDKLEAQAKKAKEKLNGKKRNTHESIRHHVISSPLQERATDVLADRELKIIRTDNSVVKPMSLEEAVDELTNFDQEFIIFRNHESDDYNVVYRRKDGHIGYIEPGA</sequence>
<evidence type="ECO:0000259" key="5">
    <source>
        <dbReference type="Pfam" id="PF16321"/>
    </source>
</evidence>
<dbReference type="InterPro" id="IPR032528">
    <property type="entry name" value="Ribosom_S30AE_C"/>
</dbReference>
<evidence type="ECO:0000256" key="1">
    <source>
        <dbReference type="ARBA" id="ARBA00022845"/>
    </source>
</evidence>
<dbReference type="Gene3D" id="3.30.160.100">
    <property type="entry name" value="Ribosome hibernation promotion factor-like"/>
    <property type="match status" value="1"/>
</dbReference>
<evidence type="ECO:0000313" key="6">
    <source>
        <dbReference type="EMBL" id="QTD52704.1"/>
    </source>
</evidence>
<evidence type="ECO:0000256" key="4">
    <source>
        <dbReference type="HAMAP-Rule" id="MF_00839"/>
    </source>
</evidence>
<evidence type="ECO:0000256" key="3">
    <source>
        <dbReference type="ARBA" id="ARBA00041148"/>
    </source>
</evidence>
<dbReference type="AlphaFoldDB" id="A0A8A4TU90"/>
<dbReference type="Gene3D" id="3.30.505.50">
    <property type="entry name" value="Sigma 54 modulation/S30EA ribosomal protein, C-terminal domain"/>
    <property type="match status" value="1"/>
</dbReference>
<dbReference type="RefSeq" id="WP_237382808.1">
    <property type="nucleotide sequence ID" value="NZ_CP071793.1"/>
</dbReference>
<gene>
    <name evidence="6" type="primary">raiA</name>
    <name evidence="4" type="synonym">hpf</name>
    <name evidence="6" type="ORF">J3U87_09530</name>
</gene>
<protein>
    <recommendedName>
        <fullName evidence="3 4">Ribosome hibernation promoting factor</fullName>
        <shortName evidence="4">HPF</shortName>
    </recommendedName>
</protein>
<name>A0A8A4TU90_SULCO</name>
<dbReference type="PANTHER" id="PTHR33231">
    <property type="entry name" value="30S RIBOSOMAL PROTEIN"/>
    <property type="match status" value="1"/>
</dbReference>
<dbReference type="InterPro" id="IPR038416">
    <property type="entry name" value="Ribosom_S30AE_C_sf"/>
</dbReference>